<keyword evidence="1" id="KW-0472">Membrane</keyword>
<feature type="transmembrane region" description="Helical" evidence="1">
    <location>
        <begin position="546"/>
        <end position="564"/>
    </location>
</feature>
<evidence type="ECO:0000259" key="2">
    <source>
        <dbReference type="Pfam" id="PF20155"/>
    </source>
</evidence>
<dbReference type="Pfam" id="PF20155">
    <property type="entry name" value="TMP_3"/>
    <property type="match status" value="1"/>
</dbReference>
<keyword evidence="4" id="KW-1185">Reference proteome</keyword>
<keyword evidence="1" id="KW-0812">Transmembrane</keyword>
<reference evidence="3" key="1">
    <citation type="submission" date="2022-06" db="EMBL/GenBank/DDBJ databases">
        <authorList>
            <person name="Ping M."/>
        </authorList>
    </citation>
    <scope>NUCLEOTIDE SEQUENCE</scope>
    <source>
        <strain evidence="3">JCM11759T</strain>
    </source>
</reference>
<dbReference type="EMBL" id="CP099837">
    <property type="protein sequence ID" value="USY21744.1"/>
    <property type="molecule type" value="Genomic_DNA"/>
</dbReference>
<dbReference type="NCBIfam" id="TIGR02675">
    <property type="entry name" value="tape_meas_nterm"/>
    <property type="match status" value="1"/>
</dbReference>
<feature type="transmembrane region" description="Helical" evidence="1">
    <location>
        <begin position="755"/>
        <end position="775"/>
    </location>
</feature>
<organism evidence="3 4">
    <name type="scientific">Nocardiopsis exhalans</name>
    <dbReference type="NCBI Taxonomy" id="163604"/>
    <lineage>
        <taxon>Bacteria</taxon>
        <taxon>Bacillati</taxon>
        <taxon>Actinomycetota</taxon>
        <taxon>Actinomycetes</taxon>
        <taxon>Streptosporangiales</taxon>
        <taxon>Nocardiopsidaceae</taxon>
        <taxon>Nocardiopsis</taxon>
    </lineage>
</organism>
<feature type="transmembrane region" description="Helical" evidence="1">
    <location>
        <begin position="505"/>
        <end position="526"/>
    </location>
</feature>
<evidence type="ECO:0000256" key="1">
    <source>
        <dbReference type="SAM" id="Phobius"/>
    </source>
</evidence>
<feature type="domain" description="Tape measure protein N-terminal" evidence="2">
    <location>
        <begin position="235"/>
        <end position="400"/>
    </location>
</feature>
<evidence type="ECO:0000313" key="3">
    <source>
        <dbReference type="EMBL" id="USY21744.1"/>
    </source>
</evidence>
<feature type="transmembrane region" description="Helical" evidence="1">
    <location>
        <begin position="462"/>
        <end position="485"/>
    </location>
</feature>
<sequence>MEQVGTGFVQVVPSFSDFHRSVGRQVRRGLTEAGTQGGRDMGRAVSRGFSGALGGVGTALNRTGQQIARAASSIRPVDRAVRGLSAGLRGTYLETTGAAGALNSMGLAAQVAVTMARDGSRLLSAGLHGVGVSASESGTRMYRLGNTASGVFQGAARGARAVSDGVRGLGASVSGWVRDARSEVTGLGGALTRMGAVGAAAIAALGFGALAVDVARVASSAQTTEASLLALYGAAGGGAKEVNDLMAEMDVRFAHLDLSVMREGATSLAYMGVQGKAAVEILENLEAATTASGTGAEGMSRAFAAMTSGVNAGAFQMDTLNQISDAGIPIYDALSDVLGVDIPEAQKMASDGAIGLEEVLQALDGEHGTWFPALIEGAENVGNTFSGAWSTIKNTVVNGLASEVVPLVDKLTPTMLGVASAISSGFDRLPGLLSDIKSHLSDAGIIDGFLGLVSGARELVTALAPAALTFAQTFLPALASVLLVLDPLGKALQITAGWMRENEEVVKLLGVGLGAATAAIVAIAVAKGVWAAVTWGLAAAINATGIPLLIIGIAALIAGVIYAYKNFDGFRERVDAAAGAIKGAASAIWQKGLKPAFDALRHGLSLIGDGATWLWENALGPALGGIMGGFRGAGEAALWLWEKGISPAWDAISFGARLLFTVISTVLITPLYLAFQLVAATATWLWQNAFQPAWEGIAAGATWLWTSALQPTWQAAQAALSLLGAAFTWLWSAAAQPVLAFLSTGVQEWWKTTRAAFSAAVSFIRGVLAAVFTWLRDKVVRPVFSALSSTISGGARAWRSSLDAIRSWIRGTLGPVFTWLRDSVVTPVMNGIRSVISSVWQNGIRPSFEALRNGVDRVKRSFELARDGIRTAWNQLRSITRKPVEFIVNSVYNRGIRRVWNSVADLVDMKNLPSYSFDRGGIMPGYTPGRDVHLFASPTGGLLELSGGEAIMRPEWTRAVGPQFIDMMNSAARNGGISRVRSMMAGAPHQAFSGGGIFSGISSFASGLASIFDGDGLAGSARRALEPLVGSMRGRFTQGHWAKAMVGIPPAMIDSLVEWLRSTIGPKMGGTGKSVAEAAASHIGKSGNPNDFTRAFNMAGQPWCAMFVSEIIKQVRAQDAYHNIRSAAVSAFADSSMESVRGVANAQPGDLAVYRGKGPGNWGHINIYEGDGKTIGGNESNAVRRSFTYASRADKFMRPKRMASGGIWQQDRDFTAEAITHPLTRLLRAGEDEQLFDSGGWLRPGMTAVRNATGQPEAVLTPSQSEALVRIAKGRSQAGSGHTFHLHEVRSARVTAQATTTALRDYESLHPVP</sequence>
<name>A0ABY5DEE6_9ACTN</name>
<proteinExistence type="predicted"/>
<protein>
    <submittedName>
        <fullName evidence="3">Tape measure protein</fullName>
    </submittedName>
</protein>
<dbReference type="Gene3D" id="3.90.1720.10">
    <property type="entry name" value="endopeptidase domain like (from Nostoc punctiforme)"/>
    <property type="match status" value="1"/>
</dbReference>
<feature type="transmembrane region" description="Helical" evidence="1">
    <location>
        <begin position="658"/>
        <end position="686"/>
    </location>
</feature>
<evidence type="ECO:0000313" key="4">
    <source>
        <dbReference type="Proteomes" id="UP001055940"/>
    </source>
</evidence>
<feature type="transmembrane region" description="Helical" evidence="1">
    <location>
        <begin position="718"/>
        <end position="743"/>
    </location>
</feature>
<accession>A0ABY5DEE6</accession>
<dbReference type="RefSeq" id="WP_254420584.1">
    <property type="nucleotide sequence ID" value="NZ_BAAAJB010000005.1"/>
</dbReference>
<dbReference type="Proteomes" id="UP001055940">
    <property type="component" value="Chromosome"/>
</dbReference>
<keyword evidence="1" id="KW-1133">Transmembrane helix</keyword>
<gene>
    <name evidence="3" type="ORF">NE857_09130</name>
</gene>
<dbReference type="InterPro" id="IPR013491">
    <property type="entry name" value="Tape_meas_N"/>
</dbReference>